<keyword evidence="5 7" id="KW-1133">Transmembrane helix</keyword>
<dbReference type="Pfam" id="PF02687">
    <property type="entry name" value="FtsX"/>
    <property type="match status" value="1"/>
</dbReference>
<dbReference type="InterPro" id="IPR003838">
    <property type="entry name" value="ABC3_permease_C"/>
</dbReference>
<gene>
    <name evidence="10" type="ORF">C4H11_09710</name>
</gene>
<evidence type="ECO:0000313" key="11">
    <source>
        <dbReference type="Proteomes" id="UP000238304"/>
    </source>
</evidence>
<evidence type="ECO:0000313" key="10">
    <source>
        <dbReference type="EMBL" id="AVM53170.1"/>
    </source>
</evidence>
<dbReference type="Proteomes" id="UP000238304">
    <property type="component" value="Chromosome"/>
</dbReference>
<sequence length="400" mass="44197">MIYCPAWRNIWRNKLRSGIIMGAIAIGMFAGTLLVAFLKGWSTDIIQEHIDMQVSCIQIHRHDDGAENDASNFFAEEEVVQVLETTPGITGFSTRLKADAVLTSPEESTGVTLIGVDSEMEKKISRVYTTIPDSAGSFLSHSEVSPIVISRETADRLKVRLRSKIVLNVQDCSGEIQSTLFRVGGIFATHSKRFDAVTAYVRKSDLAPYLMTPEGCVHEIAVMTAEPKKSDEQARRLSQRLPSMLKAESWGEVFPVLNVGLFWLKVFSYLFLGVFLTALSFGTVNIMQMAVMERDKEFKMLYRIGMAPRLILKMVLLETCFLTLVGAIVGIVPATVLAALTADVGLNISMLFNLKFAYGFGEVVHPELSVVAIVEIFILVAVSATVSAILPMHHTLKIMK</sequence>
<feature type="transmembrane region" description="Helical" evidence="7">
    <location>
        <begin position="368"/>
        <end position="390"/>
    </location>
</feature>
<evidence type="ECO:0000259" key="8">
    <source>
        <dbReference type="Pfam" id="PF02687"/>
    </source>
</evidence>
<dbReference type="Pfam" id="PF12704">
    <property type="entry name" value="MacB_PCD"/>
    <property type="match status" value="1"/>
</dbReference>
<reference evidence="10 11" key="1">
    <citation type="submission" date="2018-02" db="EMBL/GenBank/DDBJ databases">
        <authorList>
            <person name="Holder M.E."/>
            <person name="Ajami N.J."/>
            <person name="Petrosino J.F."/>
        </authorList>
    </citation>
    <scope>NUCLEOTIDE SEQUENCE [LARGE SCALE GENOMIC DNA]</scope>
    <source>
        <strain evidence="10 11">ATCC 33285</strain>
    </source>
</reference>
<feature type="transmembrane region" description="Helical" evidence="7">
    <location>
        <begin position="311"/>
        <end position="340"/>
    </location>
</feature>
<evidence type="ECO:0000256" key="4">
    <source>
        <dbReference type="ARBA" id="ARBA00022692"/>
    </source>
</evidence>
<dbReference type="PANTHER" id="PTHR30489">
    <property type="entry name" value="LIPOPROTEIN-RELEASING SYSTEM TRANSMEMBRANE PROTEIN LOLE"/>
    <property type="match status" value="1"/>
</dbReference>
<proteinExistence type="inferred from homology"/>
<evidence type="ECO:0000256" key="2">
    <source>
        <dbReference type="ARBA" id="ARBA00005236"/>
    </source>
</evidence>
<evidence type="ECO:0008006" key="12">
    <source>
        <dbReference type="Google" id="ProtNLM"/>
    </source>
</evidence>
<keyword evidence="3" id="KW-1003">Cell membrane</keyword>
<evidence type="ECO:0000259" key="9">
    <source>
        <dbReference type="Pfam" id="PF12704"/>
    </source>
</evidence>
<evidence type="ECO:0000256" key="6">
    <source>
        <dbReference type="ARBA" id="ARBA00023136"/>
    </source>
</evidence>
<name>A0ABM6T8E4_9BACE</name>
<dbReference type="InterPro" id="IPR051447">
    <property type="entry name" value="Lipoprotein-release_system"/>
</dbReference>
<keyword evidence="4 7" id="KW-0812">Transmembrane</keyword>
<feature type="transmembrane region" description="Helical" evidence="7">
    <location>
        <begin position="270"/>
        <end position="291"/>
    </location>
</feature>
<feature type="transmembrane region" description="Helical" evidence="7">
    <location>
        <begin position="18"/>
        <end position="38"/>
    </location>
</feature>
<keyword evidence="11" id="KW-1185">Reference proteome</keyword>
<evidence type="ECO:0000256" key="1">
    <source>
        <dbReference type="ARBA" id="ARBA00004651"/>
    </source>
</evidence>
<accession>A0ABM6T8E4</accession>
<evidence type="ECO:0000256" key="5">
    <source>
        <dbReference type="ARBA" id="ARBA00022989"/>
    </source>
</evidence>
<keyword evidence="6 7" id="KW-0472">Membrane</keyword>
<evidence type="ECO:0000256" key="3">
    <source>
        <dbReference type="ARBA" id="ARBA00022475"/>
    </source>
</evidence>
<evidence type="ECO:0000256" key="7">
    <source>
        <dbReference type="SAM" id="Phobius"/>
    </source>
</evidence>
<feature type="domain" description="MacB-like periplasmic core" evidence="9">
    <location>
        <begin position="17"/>
        <end position="234"/>
    </location>
</feature>
<comment type="subcellular location">
    <subcellularLocation>
        <location evidence="1">Cell membrane</location>
        <topology evidence="1">Multi-pass membrane protein</topology>
    </subcellularLocation>
</comment>
<organism evidence="10 11">
    <name type="scientific">Bacteroides zoogleoformans</name>
    <dbReference type="NCBI Taxonomy" id="28119"/>
    <lineage>
        <taxon>Bacteria</taxon>
        <taxon>Pseudomonadati</taxon>
        <taxon>Bacteroidota</taxon>
        <taxon>Bacteroidia</taxon>
        <taxon>Bacteroidales</taxon>
        <taxon>Bacteroidaceae</taxon>
        <taxon>Bacteroides</taxon>
    </lineage>
</organism>
<protein>
    <recommendedName>
        <fullName evidence="12">ABC-type lipoprotein release transport system permease subunit</fullName>
    </recommendedName>
</protein>
<comment type="similarity">
    <text evidence="2">Belongs to the ABC-4 integral membrane protein family. LolC/E subfamily.</text>
</comment>
<dbReference type="InterPro" id="IPR025857">
    <property type="entry name" value="MacB_PCD"/>
</dbReference>
<dbReference type="EMBL" id="CP027231">
    <property type="protein sequence ID" value="AVM53170.1"/>
    <property type="molecule type" value="Genomic_DNA"/>
</dbReference>
<feature type="domain" description="ABC3 transporter permease C-terminal" evidence="8">
    <location>
        <begin position="270"/>
        <end position="397"/>
    </location>
</feature>
<dbReference type="RefSeq" id="WP_106041571.1">
    <property type="nucleotide sequence ID" value="NZ_CALHZC010000082.1"/>
</dbReference>
<dbReference type="PANTHER" id="PTHR30489:SF0">
    <property type="entry name" value="LIPOPROTEIN-RELEASING SYSTEM TRANSMEMBRANE PROTEIN LOLE"/>
    <property type="match status" value="1"/>
</dbReference>